<comment type="caution">
    <text evidence="1">The sequence shown here is derived from an EMBL/GenBank/DDBJ whole genome shotgun (WGS) entry which is preliminary data.</text>
</comment>
<accession>A0A4U6D0N9</accession>
<organism evidence="1 2">
    <name type="scientific">Dyadobacter frigoris</name>
    <dbReference type="NCBI Taxonomy" id="2576211"/>
    <lineage>
        <taxon>Bacteria</taxon>
        <taxon>Pseudomonadati</taxon>
        <taxon>Bacteroidota</taxon>
        <taxon>Cytophagia</taxon>
        <taxon>Cytophagales</taxon>
        <taxon>Spirosomataceae</taxon>
        <taxon>Dyadobacter</taxon>
    </lineage>
</organism>
<dbReference type="Proteomes" id="UP000304900">
    <property type="component" value="Unassembled WGS sequence"/>
</dbReference>
<reference evidence="1 2" key="1">
    <citation type="submission" date="2019-05" db="EMBL/GenBank/DDBJ databases">
        <title>Dyadobacter AR-3-8 sp. nov., isolated from arctic soil.</title>
        <authorList>
            <person name="Chaudhary D.K."/>
        </authorList>
    </citation>
    <scope>NUCLEOTIDE SEQUENCE [LARGE SCALE GENOMIC DNA]</scope>
    <source>
        <strain evidence="1 2">AR-3-8</strain>
    </source>
</reference>
<sequence length="119" mass="13403">MYTITLTLMIMNKSNIFVHIELSKLVAGLTTNASHLKQSLKSQAGYFNIIPPKYFSEALGQEWENITEQIKQKGPKLDQDGKVVVNAVTNTIDQMSAQECVALATRIMKLNEKVKLEFE</sequence>
<dbReference type="OrthoDB" id="960235at2"/>
<dbReference type="EMBL" id="SZVO01000008">
    <property type="protein sequence ID" value="TKT90739.1"/>
    <property type="molecule type" value="Genomic_DNA"/>
</dbReference>
<protein>
    <submittedName>
        <fullName evidence="1">Uncharacterized protein</fullName>
    </submittedName>
</protein>
<gene>
    <name evidence="1" type="ORF">FDK13_17375</name>
</gene>
<proteinExistence type="predicted"/>
<evidence type="ECO:0000313" key="1">
    <source>
        <dbReference type="EMBL" id="TKT90739.1"/>
    </source>
</evidence>
<dbReference type="AlphaFoldDB" id="A0A4U6D0N9"/>
<name>A0A4U6D0N9_9BACT</name>
<keyword evidence="2" id="KW-1185">Reference proteome</keyword>
<evidence type="ECO:0000313" key="2">
    <source>
        <dbReference type="Proteomes" id="UP000304900"/>
    </source>
</evidence>